<dbReference type="Pfam" id="PF18942">
    <property type="entry name" value="DUF5689"/>
    <property type="match status" value="1"/>
</dbReference>
<evidence type="ECO:0000256" key="4">
    <source>
        <dbReference type="ARBA" id="ARBA00022490"/>
    </source>
</evidence>
<dbReference type="Pfam" id="PF22544">
    <property type="entry name" value="HYDIN_VesB_CFA65-like_Ig"/>
    <property type="match status" value="1"/>
</dbReference>
<dbReference type="Pfam" id="PF18962">
    <property type="entry name" value="Por_Secre_tail"/>
    <property type="match status" value="1"/>
</dbReference>
<dbReference type="InterPro" id="IPR007346">
    <property type="entry name" value="Endonuclease-I"/>
</dbReference>
<evidence type="ECO:0000256" key="10">
    <source>
        <dbReference type="SAM" id="SignalP"/>
    </source>
</evidence>
<keyword evidence="6 10" id="KW-0732">Signal</keyword>
<comment type="similarity">
    <text evidence="3">Belongs to the EndA/NucM nuclease family.</text>
</comment>
<organism evidence="14 15">
    <name type="scientific">Brumimicrobium aurantiacum</name>
    <dbReference type="NCBI Taxonomy" id="1737063"/>
    <lineage>
        <taxon>Bacteria</taxon>
        <taxon>Pseudomonadati</taxon>
        <taxon>Bacteroidota</taxon>
        <taxon>Flavobacteriia</taxon>
        <taxon>Flavobacteriales</taxon>
        <taxon>Crocinitomicaceae</taxon>
        <taxon>Brumimicrobium</taxon>
    </lineage>
</organism>
<keyword evidence="5" id="KW-0540">Nuclease</keyword>
<gene>
    <name evidence="14" type="ORF">DXU93_04035</name>
</gene>
<dbReference type="GO" id="GO:0016787">
    <property type="term" value="F:hydrolase activity"/>
    <property type="evidence" value="ECO:0007669"/>
    <property type="project" value="UniProtKB-KW"/>
</dbReference>
<keyword evidence="8" id="KW-0969">Cilium</keyword>
<name>A0A3E1EZK9_9FLAO</name>
<comment type="subcellular location">
    <subcellularLocation>
        <location evidence="1">Cell projection</location>
        <location evidence="1">Cilium</location>
    </subcellularLocation>
    <subcellularLocation>
        <location evidence="2">Cytoplasm</location>
    </subcellularLocation>
</comment>
<keyword evidence="4" id="KW-0963">Cytoplasm</keyword>
<evidence type="ECO:0000256" key="5">
    <source>
        <dbReference type="ARBA" id="ARBA00022722"/>
    </source>
</evidence>
<evidence type="ECO:0000256" key="8">
    <source>
        <dbReference type="ARBA" id="ARBA00023069"/>
    </source>
</evidence>
<evidence type="ECO:0000259" key="12">
    <source>
        <dbReference type="Pfam" id="PF18962"/>
    </source>
</evidence>
<evidence type="ECO:0000313" key="15">
    <source>
        <dbReference type="Proteomes" id="UP000257127"/>
    </source>
</evidence>
<dbReference type="GO" id="GO:0004518">
    <property type="term" value="F:nuclease activity"/>
    <property type="evidence" value="ECO:0007669"/>
    <property type="project" value="UniProtKB-KW"/>
</dbReference>
<feature type="domain" description="HYDIN/VesB/CFA65-like Ig-like" evidence="13">
    <location>
        <begin position="218"/>
        <end position="309"/>
    </location>
</feature>
<keyword evidence="9" id="KW-0966">Cell projection</keyword>
<dbReference type="PANTHER" id="PTHR33607">
    <property type="entry name" value="ENDONUCLEASE-1"/>
    <property type="match status" value="1"/>
</dbReference>
<sequence length="762" mass="82144">MKNKFLLFGALFSISSLFAQTDIDDARNFPVGATVTINGVSSDGGELGPIRYIQDETGGLPIYGGSSVGGVNRGDSVTVTGVVKDFSGLLEIDPITSLTNHGPATQIDAWNINIVDLGNAYEGRLVQIDDVTFLQAGGTFANSTNYDFTDGTNTGTIRINSGTGMAGQTIPSGAQTIVGLLSEYNGLFQLLPRDINDVYGYSAPDKKIEVVVDGTPVLDGTTIQIGTTASTSLELKNLGVNDLTVSGLTFTGNASADYTTTVSAGAIAGGGSTTGAIDFSTAANGSRISTLEIASNDPNVPVFTLNLYGIGADNLATEPANGPSNLMFSNVEAYTMNVGFDASTDAEAYLVVWKEGSAPTGTPTDGTAYMRGDVVGDGKVAYVGTSNTFTPRGIRAELDYYYTVYAMNGFGNYVNYNQVDVIDGNQMSTGSNIGNYYGTISTASTTLTDDLTALINNHDYSSYFLFKTLMMDGFEAQDTVNGESYVTCVYSGERKVYSGSFDWTATGYSREHTYAHSWMPTYPANGQPEELEYADYHNLYPTNLNDANTPRSNLPFGEIEGTPIFEFLDGARGTNANGAMVYEPRDEQKGNLARSIFYMTTAYNGANGTGDNWGMPSNQDQEVLKNWHFTDLPDSYEIARHELIYSIQNNRNPYIDSVDFACYVDFHDVTYITEGCELGLSTDFVENNLSIFPNPSNETVYVQLNSVQIDVVEVMDMTGRKVGSFTTENQFVKVDVSTLNSGTYLLNINTEKGNLVERIIVQ</sequence>
<keyword evidence="15" id="KW-1185">Reference proteome</keyword>
<evidence type="ECO:0000313" key="14">
    <source>
        <dbReference type="EMBL" id="RFC55000.1"/>
    </source>
</evidence>
<feature type="chain" id="PRO_5017757979" evidence="10">
    <location>
        <begin position="20"/>
        <end position="762"/>
    </location>
</feature>
<dbReference type="InterPro" id="IPR053879">
    <property type="entry name" value="HYDIN_VesB_CFA65-like_Ig"/>
</dbReference>
<dbReference type="Gene3D" id="2.60.40.10">
    <property type="entry name" value="Immunoglobulins"/>
    <property type="match status" value="1"/>
</dbReference>
<dbReference type="Proteomes" id="UP000257127">
    <property type="component" value="Unassembled WGS sequence"/>
</dbReference>
<dbReference type="Pfam" id="PF04231">
    <property type="entry name" value="Endonuclease_1"/>
    <property type="match status" value="1"/>
</dbReference>
<dbReference type="InterPro" id="IPR043744">
    <property type="entry name" value="DUF5689"/>
</dbReference>
<feature type="signal peptide" evidence="10">
    <location>
        <begin position="1"/>
        <end position="19"/>
    </location>
</feature>
<evidence type="ECO:0000259" key="11">
    <source>
        <dbReference type="Pfam" id="PF18942"/>
    </source>
</evidence>
<dbReference type="NCBIfam" id="TIGR04183">
    <property type="entry name" value="Por_Secre_tail"/>
    <property type="match status" value="1"/>
</dbReference>
<dbReference type="InterPro" id="IPR026444">
    <property type="entry name" value="Secre_tail"/>
</dbReference>
<reference evidence="14 15" key="1">
    <citation type="submission" date="2018-08" db="EMBL/GenBank/DDBJ databases">
        <title>The draft genome squence of Brumimicrobium sp. N62.</title>
        <authorList>
            <person name="Du Z.-J."/>
            <person name="Luo H.-R."/>
        </authorList>
    </citation>
    <scope>NUCLEOTIDE SEQUENCE [LARGE SCALE GENOMIC DNA]</scope>
    <source>
        <strain evidence="14 15">N62</strain>
    </source>
</reference>
<keyword evidence="7" id="KW-0378">Hydrolase</keyword>
<evidence type="ECO:0000256" key="7">
    <source>
        <dbReference type="ARBA" id="ARBA00022801"/>
    </source>
</evidence>
<dbReference type="AlphaFoldDB" id="A0A3E1EZK9"/>
<evidence type="ECO:0000256" key="9">
    <source>
        <dbReference type="ARBA" id="ARBA00023273"/>
    </source>
</evidence>
<dbReference type="OrthoDB" id="5485925at2"/>
<dbReference type="RefSeq" id="WP_116879979.1">
    <property type="nucleotide sequence ID" value="NZ_QURB01000002.1"/>
</dbReference>
<protein>
    <submittedName>
        <fullName evidence="14">T9SS C-terminal target domain-containing protein</fullName>
    </submittedName>
</protein>
<dbReference type="SUPFAM" id="SSF54060">
    <property type="entry name" value="His-Me finger endonucleases"/>
    <property type="match status" value="1"/>
</dbReference>
<evidence type="ECO:0000256" key="6">
    <source>
        <dbReference type="ARBA" id="ARBA00022729"/>
    </source>
</evidence>
<comment type="caution">
    <text evidence="14">The sequence shown here is derived from an EMBL/GenBank/DDBJ whole genome shotgun (WGS) entry which is preliminary data.</text>
</comment>
<dbReference type="InterPro" id="IPR013783">
    <property type="entry name" value="Ig-like_fold"/>
</dbReference>
<evidence type="ECO:0000256" key="1">
    <source>
        <dbReference type="ARBA" id="ARBA00004138"/>
    </source>
</evidence>
<feature type="domain" description="Secretion system C-terminal sorting" evidence="12">
    <location>
        <begin position="691"/>
        <end position="761"/>
    </location>
</feature>
<evidence type="ECO:0000256" key="3">
    <source>
        <dbReference type="ARBA" id="ARBA00006429"/>
    </source>
</evidence>
<dbReference type="EMBL" id="QURB01000002">
    <property type="protein sequence ID" value="RFC55000.1"/>
    <property type="molecule type" value="Genomic_DNA"/>
</dbReference>
<dbReference type="GO" id="GO:0005737">
    <property type="term" value="C:cytoplasm"/>
    <property type="evidence" value="ECO:0007669"/>
    <property type="project" value="UniProtKB-SubCell"/>
</dbReference>
<evidence type="ECO:0000256" key="2">
    <source>
        <dbReference type="ARBA" id="ARBA00004496"/>
    </source>
</evidence>
<accession>A0A3E1EZK9</accession>
<feature type="domain" description="DUF5689" evidence="11">
    <location>
        <begin position="84"/>
        <end position="198"/>
    </location>
</feature>
<dbReference type="PANTHER" id="PTHR33607:SF2">
    <property type="entry name" value="ENDONUCLEASE-1"/>
    <property type="match status" value="1"/>
</dbReference>
<dbReference type="InterPro" id="IPR044925">
    <property type="entry name" value="His-Me_finger_sf"/>
</dbReference>
<evidence type="ECO:0000259" key="13">
    <source>
        <dbReference type="Pfam" id="PF22544"/>
    </source>
</evidence>
<proteinExistence type="inferred from homology"/>